<dbReference type="EMBL" id="CAKLPY010000001">
    <property type="protein sequence ID" value="CAH0994860.1"/>
    <property type="molecule type" value="Genomic_DNA"/>
</dbReference>
<dbReference type="Pfam" id="PF00589">
    <property type="entry name" value="Phage_integrase"/>
    <property type="match status" value="1"/>
</dbReference>
<evidence type="ECO:0000313" key="4">
    <source>
        <dbReference type="Proteomes" id="UP000837932"/>
    </source>
</evidence>
<dbReference type="InterPro" id="IPR002104">
    <property type="entry name" value="Integrase_catalytic"/>
</dbReference>
<proteinExistence type="predicted"/>
<dbReference type="RefSeq" id="WP_238805001.1">
    <property type="nucleotide sequence ID" value="NZ_CAKLPY010000001.1"/>
</dbReference>
<name>A0ABM9AMA4_9BACT</name>
<protein>
    <submittedName>
        <fullName evidence="3">Tyrosine recombinase XerC</fullName>
    </submittedName>
</protein>
<dbReference type="PANTHER" id="PTHR30349:SF64">
    <property type="entry name" value="PROPHAGE INTEGRASE INTD-RELATED"/>
    <property type="match status" value="1"/>
</dbReference>
<organism evidence="3 4">
    <name type="scientific">Emticicia aquatica</name>
    <dbReference type="NCBI Taxonomy" id="1681835"/>
    <lineage>
        <taxon>Bacteria</taxon>
        <taxon>Pseudomonadati</taxon>
        <taxon>Bacteroidota</taxon>
        <taxon>Cytophagia</taxon>
        <taxon>Cytophagales</taxon>
        <taxon>Leadbetterellaceae</taxon>
        <taxon>Emticicia</taxon>
    </lineage>
</organism>
<keyword evidence="1" id="KW-0233">DNA recombination</keyword>
<evidence type="ECO:0000259" key="2">
    <source>
        <dbReference type="PROSITE" id="PS51898"/>
    </source>
</evidence>
<evidence type="ECO:0000256" key="1">
    <source>
        <dbReference type="ARBA" id="ARBA00023172"/>
    </source>
</evidence>
<dbReference type="InterPro" id="IPR011010">
    <property type="entry name" value="DNA_brk_join_enz"/>
</dbReference>
<sequence>MNFTDIIHLTWQDINDDKILFQRQKTMKSNTDISVRINDTMREVLDRWANKQKNEKDFVFPFLVGINSLEKRKAEVHQVVKVTNHCMNQIGAKLGIKEKLNTYVARHSSATRLLRSNAPLAMIKEKLGHKKFSTTESYLGSFEKEVEDKYLDKL</sequence>
<reference evidence="3" key="1">
    <citation type="submission" date="2021-12" db="EMBL/GenBank/DDBJ databases">
        <authorList>
            <person name="Rodrigo-Torres L."/>
            <person name="Arahal R. D."/>
            <person name="Lucena T."/>
        </authorList>
    </citation>
    <scope>NUCLEOTIDE SEQUENCE</scope>
    <source>
        <strain evidence="3">CECT 8858</strain>
    </source>
</reference>
<dbReference type="InterPro" id="IPR013762">
    <property type="entry name" value="Integrase-like_cat_sf"/>
</dbReference>
<dbReference type="InterPro" id="IPR050090">
    <property type="entry name" value="Tyrosine_recombinase_XerCD"/>
</dbReference>
<comment type="caution">
    <text evidence="3">The sequence shown here is derived from an EMBL/GenBank/DDBJ whole genome shotgun (WGS) entry which is preliminary data.</text>
</comment>
<dbReference type="SUPFAM" id="SSF56349">
    <property type="entry name" value="DNA breaking-rejoining enzymes"/>
    <property type="match status" value="1"/>
</dbReference>
<dbReference type="PANTHER" id="PTHR30349">
    <property type="entry name" value="PHAGE INTEGRASE-RELATED"/>
    <property type="match status" value="1"/>
</dbReference>
<evidence type="ECO:0000313" key="3">
    <source>
        <dbReference type="EMBL" id="CAH0994860.1"/>
    </source>
</evidence>
<feature type="domain" description="Tyr recombinase" evidence="2">
    <location>
        <begin position="1"/>
        <end position="151"/>
    </location>
</feature>
<dbReference type="PROSITE" id="PS51898">
    <property type="entry name" value="TYR_RECOMBINASE"/>
    <property type="match status" value="1"/>
</dbReference>
<keyword evidence="4" id="KW-1185">Reference proteome</keyword>
<accession>A0ABM9AMA4</accession>
<gene>
    <name evidence="3" type="primary">xerC_3</name>
    <name evidence="3" type="ORF">EMA8858_00972</name>
</gene>
<dbReference type="Proteomes" id="UP000837932">
    <property type="component" value="Unassembled WGS sequence"/>
</dbReference>
<dbReference type="Gene3D" id="1.10.443.10">
    <property type="entry name" value="Intergrase catalytic core"/>
    <property type="match status" value="1"/>
</dbReference>